<evidence type="ECO:0000259" key="1">
    <source>
        <dbReference type="Pfam" id="PF00561"/>
    </source>
</evidence>
<evidence type="ECO:0000313" key="2">
    <source>
        <dbReference type="EMBL" id="AKV66925.1"/>
    </source>
</evidence>
<dbReference type="AlphaFoldDB" id="A0A0K1RYN3"/>
<dbReference type="InterPro" id="IPR029058">
    <property type="entry name" value="AB_hydrolase_fold"/>
</dbReference>
<dbReference type="Pfam" id="PF00561">
    <property type="entry name" value="Abhydrolase_1"/>
    <property type="match status" value="1"/>
</dbReference>
<organism evidence="2 3">
    <name type="scientific">Microcystis panniformis FACHB-1757</name>
    <dbReference type="NCBI Taxonomy" id="1638788"/>
    <lineage>
        <taxon>Bacteria</taxon>
        <taxon>Bacillati</taxon>
        <taxon>Cyanobacteriota</taxon>
        <taxon>Cyanophyceae</taxon>
        <taxon>Oscillatoriophycideae</taxon>
        <taxon>Chroococcales</taxon>
        <taxon>Microcystaceae</taxon>
        <taxon>Microcystis</taxon>
    </lineage>
</organism>
<accession>A0A0K1RYN3</accession>
<dbReference type="PANTHER" id="PTHR47914">
    <property type="entry name" value="ALPHA/BETA-HYDROLASES SUPERFAMILY PROTEIN"/>
    <property type="match status" value="1"/>
</dbReference>
<keyword evidence="3" id="KW-1185">Reference proteome</keyword>
<dbReference type="Gene3D" id="3.40.50.1820">
    <property type="entry name" value="alpha/beta hydrolase"/>
    <property type="match status" value="1"/>
</dbReference>
<sequence length="292" mass="32628">MVVTSDAANLQKFSWQWQNQTFEIVYDIQGQGTPVLLLPAFSTVSSRREMAGIGKILATKFQIYSLDWLGFGDSERPILNYEPAIFKQLLIDFVQSTFKQPVTIIAAGHAAGYALNLAKNYPNLLDKLVLVAPTWLGPLCAMGLSPEMRNFLREMVRFPLLGEGLYFLNTTPAFLRFMSSRHVYVDGEKLTPELIAQKHKITQHPHARFAPAAFVTGKLDPVTNRQQFIDYFADLKLPVLVIIAENAPPKSKAEMEALGTLPQVQTLKLRGTLGIHEEYPIPVSEAILPFLG</sequence>
<proteinExistence type="predicted"/>
<dbReference type="EMBL" id="CP011339">
    <property type="protein sequence ID" value="AKV66925.1"/>
    <property type="molecule type" value="Genomic_DNA"/>
</dbReference>
<protein>
    <submittedName>
        <fullName evidence="2">Alpha/beta hydrolase superfamily</fullName>
    </submittedName>
</protein>
<gene>
    <name evidence="2" type="ORF">VL20_1786</name>
</gene>
<dbReference type="SUPFAM" id="SSF53474">
    <property type="entry name" value="alpha/beta-Hydrolases"/>
    <property type="match status" value="1"/>
</dbReference>
<evidence type="ECO:0000313" key="3">
    <source>
        <dbReference type="Proteomes" id="UP000068167"/>
    </source>
</evidence>
<feature type="domain" description="AB hydrolase-1" evidence="1">
    <location>
        <begin position="34"/>
        <end position="264"/>
    </location>
</feature>
<dbReference type="InterPro" id="IPR000073">
    <property type="entry name" value="AB_hydrolase_1"/>
</dbReference>
<dbReference type="RefSeq" id="WP_052276085.1">
    <property type="nucleotide sequence ID" value="NZ_CP011339.1"/>
</dbReference>
<name>A0A0K1RYN3_9CHRO</name>
<dbReference type="KEGG" id="mpk:VL20_1786"/>
<dbReference type="GO" id="GO:0016787">
    <property type="term" value="F:hydrolase activity"/>
    <property type="evidence" value="ECO:0007669"/>
    <property type="project" value="UniProtKB-KW"/>
</dbReference>
<dbReference type="Proteomes" id="UP000068167">
    <property type="component" value="Chromosome"/>
</dbReference>
<dbReference type="PANTHER" id="PTHR47914:SF1">
    <property type="entry name" value="ALPHA_BETA-HYDROLASES SUPERFAMILY PROTEIN"/>
    <property type="match status" value="1"/>
</dbReference>
<dbReference type="PATRIC" id="fig|1638788.3.peg.1794"/>
<keyword evidence="2" id="KW-0378">Hydrolase</keyword>
<reference evidence="2 3" key="1">
    <citation type="journal article" date="2016" name="Stand. Genomic Sci.">
        <title>Complete genome sequence and genomic characterization of Microcystis panniformis FACHB 1757 by third-generation sequencing.</title>
        <authorList>
            <person name="Zhang J.Y."/>
            <person name="Guan R."/>
            <person name="Zhang H.J."/>
            <person name="Li H."/>
            <person name="Xiao P."/>
            <person name="Yu G.L."/>
            <person name="Du L."/>
            <person name="Cao D.M."/>
            <person name="Zhu B.C."/>
            <person name="Li R.H."/>
            <person name="Lu Z.H."/>
        </authorList>
    </citation>
    <scope>NUCLEOTIDE SEQUENCE [LARGE SCALE GENOMIC DNA]</scope>
    <source>
        <strain evidence="2 3">FACHB-1757</strain>
    </source>
</reference>